<evidence type="ECO:0000313" key="1">
    <source>
        <dbReference type="EMBL" id="MEO3690907.1"/>
    </source>
</evidence>
<gene>
    <name evidence="1" type="ORF">ABDJ85_05450</name>
</gene>
<evidence type="ECO:0000313" key="2">
    <source>
        <dbReference type="Proteomes" id="UP001495147"/>
    </source>
</evidence>
<reference evidence="1 2" key="1">
    <citation type="submission" date="2024-05" db="EMBL/GenBank/DDBJ databases">
        <title>Roseateles sp. DJS-2-20 16S ribosomal RNA gene Genome sequencing and assembly.</title>
        <authorList>
            <person name="Woo H."/>
        </authorList>
    </citation>
    <scope>NUCLEOTIDE SEQUENCE [LARGE SCALE GENOMIC DNA]</scope>
    <source>
        <strain evidence="1 2">DJS-2-20</strain>
    </source>
</reference>
<protein>
    <submittedName>
        <fullName evidence="1">YdeI/OmpD-associated family protein</fullName>
    </submittedName>
</protein>
<name>A0ABV0FZU0_9BURK</name>
<dbReference type="Pfam" id="PF13376">
    <property type="entry name" value="OmdA"/>
    <property type="match status" value="1"/>
</dbReference>
<dbReference type="RefSeq" id="WP_347703723.1">
    <property type="nucleotide sequence ID" value="NZ_JBDPZD010000001.1"/>
</dbReference>
<dbReference type="EMBL" id="JBDPZD010000001">
    <property type="protein sequence ID" value="MEO3690907.1"/>
    <property type="molecule type" value="Genomic_DNA"/>
</dbReference>
<accession>A0ABV0FZU0</accession>
<dbReference type="Proteomes" id="UP001495147">
    <property type="component" value="Unassembled WGS sequence"/>
</dbReference>
<comment type="caution">
    <text evidence="1">The sequence shown here is derived from an EMBL/GenBank/DDBJ whole genome shotgun (WGS) entry which is preliminary data.</text>
</comment>
<proteinExistence type="predicted"/>
<organism evidence="1 2">
    <name type="scientific">Roseateles paludis</name>
    <dbReference type="NCBI Taxonomy" id="3145238"/>
    <lineage>
        <taxon>Bacteria</taxon>
        <taxon>Pseudomonadati</taxon>
        <taxon>Pseudomonadota</taxon>
        <taxon>Betaproteobacteria</taxon>
        <taxon>Burkholderiales</taxon>
        <taxon>Sphaerotilaceae</taxon>
        <taxon>Roseateles</taxon>
    </lineage>
</organism>
<keyword evidence="2" id="KW-1185">Reference proteome</keyword>
<sequence length="194" mass="22170">MSRATPKDPQFFDSPEALRDWFAAHASTETELIVGYRKVGTGRAGLTWPQSVDEALCVGWIDGLRRGIDAEHYQIRFTPRKRGSHWSAINVRRVPELVAAGRMQPAGLAAFEARSETRTARASFEQDRASVSLNREEQALFKTHREAWDFFKACPEGYRHKAQWMVISAKKPETRARRLQQLIEACAQGIRKWD</sequence>